<gene>
    <name evidence="1" type="ORF">AV903_16195</name>
</gene>
<dbReference type="RefSeq" id="WP_233479856.1">
    <property type="nucleotide sequence ID" value="NZ_CP013970.1"/>
</dbReference>
<sequence>MFCKHYDVDPNHVDFQGVVDGLYYPFYFEWARHAYMAEALGLDLEEEFKQGRIHMLLEYTLRFKKSLKVGDKMIVTCQPVKNEKRSRVNFFQQIIVNEVVFAEATFTATCLTHGRPGVPASLAALLD</sequence>
<evidence type="ECO:0000313" key="2">
    <source>
        <dbReference type="Proteomes" id="UP000264980"/>
    </source>
</evidence>
<dbReference type="AlphaFoldDB" id="A0A345CUV6"/>
<dbReference type="InterPro" id="IPR029069">
    <property type="entry name" value="HotDog_dom_sf"/>
</dbReference>
<protein>
    <submittedName>
        <fullName evidence="1">Acyl-CoA thioesterase</fullName>
    </submittedName>
</protein>
<dbReference type="Pfam" id="PF13279">
    <property type="entry name" value="4HBT_2"/>
    <property type="match status" value="1"/>
</dbReference>
<dbReference type="CDD" id="cd00586">
    <property type="entry name" value="4HBT"/>
    <property type="match status" value="1"/>
</dbReference>
<dbReference type="EMBL" id="CP013970">
    <property type="protein sequence ID" value="AXF77223.1"/>
    <property type="molecule type" value="Genomic_DNA"/>
</dbReference>
<name>A0A345CUV6_9GAMM</name>
<dbReference type="Proteomes" id="UP000264980">
    <property type="component" value="Chromosome"/>
</dbReference>
<dbReference type="SUPFAM" id="SSF54637">
    <property type="entry name" value="Thioesterase/thiol ester dehydrase-isomerase"/>
    <property type="match status" value="1"/>
</dbReference>
<reference evidence="1 2" key="1">
    <citation type="submission" date="2016-01" db="EMBL/GenBank/DDBJ databases">
        <authorList>
            <person name="Oliw E.H."/>
        </authorList>
    </citation>
    <scope>NUCLEOTIDE SEQUENCE [LARGE SCALE GENOMIC DNA]</scope>
    <source>
        <strain evidence="1 2">MDcuke</strain>
    </source>
</reference>
<organism evidence="1 2">
    <name type="scientific">Erwinia tracheiphila</name>
    <dbReference type="NCBI Taxonomy" id="65700"/>
    <lineage>
        <taxon>Bacteria</taxon>
        <taxon>Pseudomonadati</taxon>
        <taxon>Pseudomonadota</taxon>
        <taxon>Gammaproteobacteria</taxon>
        <taxon>Enterobacterales</taxon>
        <taxon>Erwiniaceae</taxon>
        <taxon>Erwinia</taxon>
    </lineage>
</organism>
<accession>A0A345CUV6</accession>
<proteinExistence type="predicted"/>
<dbReference type="Gene3D" id="3.10.129.10">
    <property type="entry name" value="Hotdog Thioesterase"/>
    <property type="match status" value="1"/>
</dbReference>
<evidence type="ECO:0000313" key="1">
    <source>
        <dbReference type="EMBL" id="AXF77223.1"/>
    </source>
</evidence>